<feature type="region of interest" description="Disordered" evidence="8">
    <location>
        <begin position="142"/>
        <end position="206"/>
    </location>
</feature>
<dbReference type="AlphaFoldDB" id="A0A830H8H4"/>
<feature type="region of interest" description="Disordered" evidence="8">
    <location>
        <begin position="230"/>
        <end position="268"/>
    </location>
</feature>
<dbReference type="PANTHER" id="PTHR15431:SF4">
    <property type="entry name" value="PROTEIN TONNEAU 1B"/>
    <property type="match status" value="1"/>
</dbReference>
<dbReference type="InterPro" id="IPR018993">
    <property type="entry name" value="FOP_dimerisation-dom_N"/>
</dbReference>
<dbReference type="Pfam" id="PF09398">
    <property type="entry name" value="FOP_dimer"/>
    <property type="match status" value="1"/>
</dbReference>
<evidence type="ECO:0000256" key="5">
    <source>
        <dbReference type="ARBA" id="ARBA00022794"/>
    </source>
</evidence>
<dbReference type="SMART" id="SM00667">
    <property type="entry name" value="LisH"/>
    <property type="match status" value="1"/>
</dbReference>
<comment type="subcellular location">
    <subcellularLocation>
        <location evidence="1">Cytoplasm</location>
        <location evidence="1">Cytoskeleton</location>
        <location evidence="1">Cilium basal body</location>
    </subcellularLocation>
    <subcellularLocation>
        <location evidence="2">Cytoplasm</location>
        <location evidence="2">Cytoskeleton</location>
        <location evidence="2">Microtubule organizing center</location>
        <location evidence="2">Centrosome</location>
    </subcellularLocation>
</comment>
<evidence type="ECO:0000259" key="9">
    <source>
        <dbReference type="Pfam" id="PF09398"/>
    </source>
</evidence>
<keyword evidence="7" id="KW-0966">Cell projection</keyword>
<protein>
    <recommendedName>
        <fullName evidence="9">FGFR1 oncogene partner (FOP) N-terminal dimerisation domain-containing protein</fullName>
    </recommendedName>
</protein>
<comment type="caution">
    <text evidence="10">The sequence shown here is derived from an EMBL/GenBank/DDBJ whole genome shotgun (WGS) entry which is preliminary data.</text>
</comment>
<dbReference type="GO" id="GO:0005815">
    <property type="term" value="C:microtubule organizing center"/>
    <property type="evidence" value="ECO:0007669"/>
    <property type="project" value="InterPro"/>
</dbReference>
<evidence type="ECO:0000256" key="8">
    <source>
        <dbReference type="SAM" id="MobiDB-lite"/>
    </source>
</evidence>
<feature type="region of interest" description="Disordered" evidence="8">
    <location>
        <begin position="290"/>
        <end position="314"/>
    </location>
</feature>
<dbReference type="OrthoDB" id="5970631at2759"/>
<dbReference type="InterPro" id="IPR006594">
    <property type="entry name" value="LisH"/>
</dbReference>
<feature type="compositionally biased region" description="Polar residues" evidence="8">
    <location>
        <begin position="142"/>
        <end position="154"/>
    </location>
</feature>
<gene>
    <name evidence="10" type="ORF">PPROV_000210900</name>
</gene>
<dbReference type="PROSITE" id="PS50896">
    <property type="entry name" value="LISH"/>
    <property type="match status" value="1"/>
</dbReference>
<evidence type="ECO:0000313" key="11">
    <source>
        <dbReference type="Proteomes" id="UP000660262"/>
    </source>
</evidence>
<dbReference type="GO" id="GO:0034453">
    <property type="term" value="P:microtubule anchoring"/>
    <property type="evidence" value="ECO:0007669"/>
    <property type="project" value="InterPro"/>
</dbReference>
<evidence type="ECO:0000256" key="4">
    <source>
        <dbReference type="ARBA" id="ARBA00022490"/>
    </source>
</evidence>
<accession>A0A830H8H4</accession>
<feature type="region of interest" description="Disordered" evidence="8">
    <location>
        <begin position="328"/>
        <end position="355"/>
    </location>
</feature>
<keyword evidence="4" id="KW-0963">Cytoplasm</keyword>
<feature type="domain" description="FGFR1 oncogene partner (FOP) N-terminal dimerisation" evidence="9">
    <location>
        <begin position="56"/>
        <end position="128"/>
    </location>
</feature>
<proteinExistence type="inferred from homology"/>
<evidence type="ECO:0000256" key="3">
    <source>
        <dbReference type="ARBA" id="ARBA00005385"/>
    </source>
</evidence>
<feature type="compositionally biased region" description="Low complexity" evidence="8">
    <location>
        <begin position="165"/>
        <end position="191"/>
    </location>
</feature>
<dbReference type="PANTHER" id="PTHR15431">
    <property type="entry name" value="FGFR1 ONCOGENE PARTNER/LISH DOMAIN-CONTAINING PROTEIN"/>
    <property type="match status" value="1"/>
</dbReference>
<keyword evidence="6" id="KW-0206">Cytoskeleton</keyword>
<dbReference type="Proteomes" id="UP000660262">
    <property type="component" value="Unassembled WGS sequence"/>
</dbReference>
<dbReference type="Gene3D" id="1.20.960.40">
    <property type="match status" value="1"/>
</dbReference>
<comment type="similarity">
    <text evidence="3">Belongs to the CEP43 family.</text>
</comment>
<organism evidence="10 11">
    <name type="scientific">Pycnococcus provasolii</name>
    <dbReference type="NCBI Taxonomy" id="41880"/>
    <lineage>
        <taxon>Eukaryota</taxon>
        <taxon>Viridiplantae</taxon>
        <taxon>Chlorophyta</taxon>
        <taxon>Pseudoscourfieldiophyceae</taxon>
        <taxon>Pseudoscourfieldiales</taxon>
        <taxon>Pycnococcaceae</taxon>
        <taxon>Pycnococcus</taxon>
    </lineage>
</organism>
<keyword evidence="5" id="KW-0970">Cilium biogenesis/degradation</keyword>
<name>A0A830H8H4_9CHLO</name>
<evidence type="ECO:0000256" key="2">
    <source>
        <dbReference type="ARBA" id="ARBA00004300"/>
    </source>
</evidence>
<evidence type="ECO:0000256" key="6">
    <source>
        <dbReference type="ARBA" id="ARBA00023212"/>
    </source>
</evidence>
<dbReference type="EMBL" id="BNJQ01000005">
    <property type="protein sequence ID" value="GHP03354.1"/>
    <property type="molecule type" value="Genomic_DNA"/>
</dbReference>
<dbReference type="GO" id="GO:0030030">
    <property type="term" value="P:cell projection organization"/>
    <property type="evidence" value="ECO:0007669"/>
    <property type="project" value="UniProtKB-KW"/>
</dbReference>
<keyword evidence="11" id="KW-1185">Reference proteome</keyword>
<evidence type="ECO:0000256" key="1">
    <source>
        <dbReference type="ARBA" id="ARBA00004120"/>
    </source>
</evidence>
<sequence>MASLESLKSAVTASLEARGVLSRIKAELRANVFLAVDEQAAAQSNEHVGLAQGTPERVKEFHKTEEGSLLASMVAEYLEWCGMAYTAQVFVPESGMQANTLRRPRTQLAAEVGVASNNDEPLLAQLLRTRVDSPAAVLAAASKTNEPAASSMGNARQRPESAYGTSSAPSATKQTASATTTSPVAATTPEATEAEPPKIKPLPGSLAPLGGGKASLAPLAPLRPAGGGLGGGGGGGLAPLRGAPRVESPRASLADSDDGGLPPARPASAYAEEFLENSNVDSEVMELDEEIEEIDDEDIEIDDESLPDDLDDAEASTQDFRTSMAEASVQSGVLASDDSGEIDQQRVDFVESAEI</sequence>
<evidence type="ECO:0000313" key="10">
    <source>
        <dbReference type="EMBL" id="GHP03354.1"/>
    </source>
</evidence>
<reference evidence="10" key="1">
    <citation type="submission" date="2020-10" db="EMBL/GenBank/DDBJ databases">
        <title>Unveiling of a novel bifunctional photoreceptor, Dualchrome1, isolated from a cosmopolitan green alga.</title>
        <authorList>
            <person name="Suzuki S."/>
            <person name="Kawachi M."/>
        </authorList>
    </citation>
    <scope>NUCLEOTIDE SEQUENCE</scope>
    <source>
        <strain evidence="10">NIES 2893</strain>
    </source>
</reference>
<evidence type="ECO:0000256" key="7">
    <source>
        <dbReference type="ARBA" id="ARBA00023273"/>
    </source>
</evidence>